<dbReference type="PANTHER" id="PTHR30008:SF0">
    <property type="entry name" value="EXODEOXYRIBONUCLEASE 7 LARGE SUBUNIT"/>
    <property type="match status" value="1"/>
</dbReference>
<evidence type="ECO:0000256" key="2">
    <source>
        <dbReference type="ARBA" id="ARBA00022722"/>
    </source>
</evidence>
<dbReference type="InterPro" id="IPR020579">
    <property type="entry name" value="Exonuc_VII_lsu_C"/>
</dbReference>
<comment type="function">
    <text evidence="5">Bidirectionally degrades single-stranded DNA into large acid-insoluble oligonucleotides, which are then degraded further into small acid-soluble oligonucleotides.</text>
</comment>
<reference evidence="10 11" key="1">
    <citation type="submission" date="2024-04" db="EMBL/GenBank/DDBJ databases">
        <title>Novel species of the genus Ideonella isolated from streams.</title>
        <authorList>
            <person name="Lu H."/>
        </authorList>
    </citation>
    <scope>NUCLEOTIDE SEQUENCE [LARGE SCALE GENOMIC DNA]</scope>
    <source>
        <strain evidence="10 11">LYT19W</strain>
    </source>
</reference>
<evidence type="ECO:0000313" key="11">
    <source>
        <dbReference type="Proteomes" id="UP001379945"/>
    </source>
</evidence>
<organism evidence="10 11">
    <name type="scientific">Ideonella margarita</name>
    <dbReference type="NCBI Taxonomy" id="2984191"/>
    <lineage>
        <taxon>Bacteria</taxon>
        <taxon>Pseudomonadati</taxon>
        <taxon>Pseudomonadota</taxon>
        <taxon>Betaproteobacteria</taxon>
        <taxon>Burkholderiales</taxon>
        <taxon>Sphaerotilaceae</taxon>
        <taxon>Ideonella</taxon>
    </lineage>
</organism>
<accession>A0ABU9C2R1</accession>
<keyword evidence="2 5" id="KW-0540">Nuclease</keyword>
<keyword evidence="7" id="KW-0732">Signal</keyword>
<keyword evidence="1 5" id="KW-0963">Cytoplasm</keyword>
<dbReference type="HAMAP" id="MF_00378">
    <property type="entry name" value="Exonuc_7_L"/>
    <property type="match status" value="1"/>
</dbReference>
<evidence type="ECO:0000256" key="1">
    <source>
        <dbReference type="ARBA" id="ARBA00022490"/>
    </source>
</evidence>
<keyword evidence="3 5" id="KW-0378">Hydrolase</keyword>
<evidence type="ECO:0000259" key="9">
    <source>
        <dbReference type="Pfam" id="PF13742"/>
    </source>
</evidence>
<feature type="chain" id="PRO_5046670107" description="Exodeoxyribonuclease 7 large subunit" evidence="7">
    <location>
        <begin position="30"/>
        <end position="440"/>
    </location>
</feature>
<evidence type="ECO:0000256" key="4">
    <source>
        <dbReference type="ARBA" id="ARBA00022839"/>
    </source>
</evidence>
<dbReference type="InterPro" id="IPR003753">
    <property type="entry name" value="Exonuc_VII_L"/>
</dbReference>
<dbReference type="CDD" id="cd04489">
    <property type="entry name" value="ExoVII_LU_OBF"/>
    <property type="match status" value="1"/>
</dbReference>
<dbReference type="EC" id="3.1.11.6" evidence="5"/>
<comment type="catalytic activity">
    <reaction evidence="5 6">
        <text>Exonucleolytic cleavage in either 5'- to 3'- or 3'- to 5'-direction to yield nucleoside 5'-phosphates.</text>
        <dbReference type="EC" id="3.1.11.6"/>
    </reaction>
</comment>
<dbReference type="EMBL" id="JBBUTI010000004">
    <property type="protein sequence ID" value="MEK8046153.1"/>
    <property type="molecule type" value="Genomic_DNA"/>
</dbReference>
<keyword evidence="4 5" id="KW-0269">Exonuclease</keyword>
<comment type="similarity">
    <text evidence="5 6">Belongs to the XseA family.</text>
</comment>
<evidence type="ECO:0000313" key="10">
    <source>
        <dbReference type="EMBL" id="MEK8046153.1"/>
    </source>
</evidence>
<evidence type="ECO:0000259" key="8">
    <source>
        <dbReference type="Pfam" id="PF02601"/>
    </source>
</evidence>
<dbReference type="RefSeq" id="WP_341398429.1">
    <property type="nucleotide sequence ID" value="NZ_JBBUTI010000004.1"/>
</dbReference>
<evidence type="ECO:0000256" key="3">
    <source>
        <dbReference type="ARBA" id="ARBA00022801"/>
    </source>
</evidence>
<feature type="domain" description="OB-fold nucleic acid binding" evidence="9">
    <location>
        <begin position="15"/>
        <end position="111"/>
    </location>
</feature>
<dbReference type="Pfam" id="PF13742">
    <property type="entry name" value="tRNA_anti_2"/>
    <property type="match status" value="1"/>
</dbReference>
<proteinExistence type="inferred from homology"/>
<feature type="signal peptide" evidence="7">
    <location>
        <begin position="1"/>
        <end position="29"/>
    </location>
</feature>
<sequence length="440" mass="47099">MSANGFNARSGAPAWSVSSLLLAVSDALAARFASVTVRGELSGLTRAASGHVYFTLKDANGAAAGLRCAMFRRSAQMLDFQPRDGQQVDVRGRLAVYEARGELQMVVESMQRVGAGSLYEEFLKLKARLEAMGLFAVERKRPLPAVPQRVALVTSASGAALHDVLTSFRRRAPHVSLVLCPTLVQGAEAPPAIVAAMQAANRVPGAEMILLCRGGGSLEDLWAFNDERVVRAVADSDLPVVCGVGHETDITLADLAADLRAATPTAAAELATPSRDDLLSGLQQRAAHLQRRVAQRLDAAAQRLDTVSLRLQRPAQAVRLQASRLDLLAQRHEAALRTAVSRAQQRLQLQGERLVRAGTRQRLAADTRLARQAARLQALDPRQVLARGYAWMEDADGLPRVSAAGLTPGQGLRAVWADGHAQVQVDDVTLNGPSPSARLE</sequence>
<dbReference type="NCBIfam" id="TIGR00237">
    <property type="entry name" value="xseA"/>
    <property type="match status" value="1"/>
</dbReference>
<evidence type="ECO:0000256" key="5">
    <source>
        <dbReference type="HAMAP-Rule" id="MF_00378"/>
    </source>
</evidence>
<gene>
    <name evidence="5 10" type="primary">xseA</name>
    <name evidence="10" type="ORF">AACH00_07360</name>
</gene>
<evidence type="ECO:0000256" key="6">
    <source>
        <dbReference type="RuleBase" id="RU004355"/>
    </source>
</evidence>
<dbReference type="PANTHER" id="PTHR30008">
    <property type="entry name" value="EXODEOXYRIBONUCLEASE 7 LARGE SUBUNIT"/>
    <property type="match status" value="1"/>
</dbReference>
<dbReference type="InterPro" id="IPR025824">
    <property type="entry name" value="OB-fold_nuc-bd_dom"/>
</dbReference>
<evidence type="ECO:0000256" key="7">
    <source>
        <dbReference type="SAM" id="SignalP"/>
    </source>
</evidence>
<protein>
    <recommendedName>
        <fullName evidence="5">Exodeoxyribonuclease 7 large subunit</fullName>
        <ecNumber evidence="5">3.1.11.6</ecNumber>
    </recommendedName>
    <alternativeName>
        <fullName evidence="5">Exodeoxyribonuclease VII large subunit</fullName>
        <shortName evidence="5">Exonuclease VII large subunit</shortName>
    </alternativeName>
</protein>
<comment type="subunit">
    <text evidence="5">Heterooligomer composed of large and small subunits.</text>
</comment>
<dbReference type="Proteomes" id="UP001379945">
    <property type="component" value="Unassembled WGS sequence"/>
</dbReference>
<dbReference type="Pfam" id="PF02601">
    <property type="entry name" value="Exonuc_VII_L"/>
    <property type="match status" value="1"/>
</dbReference>
<comment type="caution">
    <text evidence="10">The sequence shown here is derived from an EMBL/GenBank/DDBJ whole genome shotgun (WGS) entry which is preliminary data.</text>
</comment>
<name>A0ABU9C2R1_9BURK</name>
<feature type="domain" description="Exonuclease VII large subunit C-terminal" evidence="8">
    <location>
        <begin position="134"/>
        <end position="423"/>
    </location>
</feature>
<comment type="subcellular location">
    <subcellularLocation>
        <location evidence="5 6">Cytoplasm</location>
    </subcellularLocation>
</comment>
<dbReference type="GO" id="GO:0008855">
    <property type="term" value="F:exodeoxyribonuclease VII activity"/>
    <property type="evidence" value="ECO:0007669"/>
    <property type="project" value="UniProtKB-EC"/>
</dbReference>
<keyword evidence="11" id="KW-1185">Reference proteome</keyword>